<dbReference type="Proteomes" id="UP000815677">
    <property type="component" value="Unassembled WGS sequence"/>
</dbReference>
<feature type="compositionally biased region" description="Basic residues" evidence="1">
    <location>
        <begin position="532"/>
        <end position="541"/>
    </location>
</feature>
<feature type="compositionally biased region" description="Pro residues" evidence="1">
    <location>
        <begin position="394"/>
        <end position="432"/>
    </location>
</feature>
<dbReference type="EMBL" id="DF848187">
    <property type="protein sequence ID" value="GAT53134.1"/>
    <property type="molecule type" value="Genomic_DNA"/>
</dbReference>
<sequence>MSFDPQRHAGPFLLPGMSLQHTFPTRDSESNPFLACTQTDFTTPNPQPSIGPSTFLGHSSTSFETPPTNSLPERHSSSSSTAHFGLDNTHSRWVSQSLSRMLAALLTHIQGKPREYPYNCDPPDAHTRPEPGMQNVRLAAELQTTNFLLLLVRTFAGGSGVASAPLTLSTTTTPLPPLDCKQYKKAGFWQEKDYRNARVDRENTRAGLTVVEPKALRVRARMAAGENVQHWFITNVDGEPISAEQVEQQNLFARDLWNVLDSRGLACPTWSAVDAKSKQFFYHEMESKFFELRLCDNNYKSKTICTLSYGSWYKHRPSLRVSAKADPDDLEAVSMLALSGKRKRDEADEGDEDIEKDVQAISRPRPRRKQQPVASSSHTPGSPAPSPSHATSPAPAPSPAPASAPAPAPSPIRAPSPVPAPSPIRAPSPVPAPSPIRIPSPICAPSTVPVPVSNDPASAAMPTRPPLAPINTNTTQNPLQFDDPFDNGEPIVPSGRITFIESIEAKQAASTSKTTTSKAAGKKAATTSSPKQKLKGVRKSKEKNLPRDFAIDDWRNSHGGKINGDEFGPWWDTLETTNPTRYSVGQTLTGYRWTVHKNDPLVHGHSTQYWCSQDSGRKQVARPSERPDAKHRETPGMDRFPCKGFLTISCYGSGNEFDNMLTVSINLRHRVRHLTYR</sequence>
<feature type="compositionally biased region" description="Basic and acidic residues" evidence="1">
    <location>
        <begin position="623"/>
        <end position="636"/>
    </location>
</feature>
<evidence type="ECO:0000313" key="3">
    <source>
        <dbReference type="Proteomes" id="UP000815677"/>
    </source>
</evidence>
<evidence type="ECO:0000313" key="2">
    <source>
        <dbReference type="EMBL" id="GAT53134.1"/>
    </source>
</evidence>
<reference evidence="2" key="1">
    <citation type="submission" date="2014-09" db="EMBL/GenBank/DDBJ databases">
        <title>Genome sequence of the luminous mushroom Mycena chlorophos for searching fungal bioluminescence genes.</title>
        <authorList>
            <person name="Tanaka Y."/>
            <person name="Kasuga D."/>
            <person name="Oba Y."/>
            <person name="Hase S."/>
            <person name="Sato K."/>
            <person name="Oba Y."/>
            <person name="Sakakibara Y."/>
        </authorList>
    </citation>
    <scope>NUCLEOTIDE SEQUENCE</scope>
</reference>
<organism evidence="2 3">
    <name type="scientific">Mycena chlorophos</name>
    <name type="common">Agaric fungus</name>
    <name type="synonym">Agaricus chlorophos</name>
    <dbReference type="NCBI Taxonomy" id="658473"/>
    <lineage>
        <taxon>Eukaryota</taxon>
        <taxon>Fungi</taxon>
        <taxon>Dikarya</taxon>
        <taxon>Basidiomycota</taxon>
        <taxon>Agaricomycotina</taxon>
        <taxon>Agaricomycetes</taxon>
        <taxon>Agaricomycetidae</taxon>
        <taxon>Agaricales</taxon>
        <taxon>Marasmiineae</taxon>
        <taxon>Mycenaceae</taxon>
        <taxon>Mycena</taxon>
    </lineage>
</organism>
<feature type="region of interest" description="Disordered" evidence="1">
    <location>
        <begin position="340"/>
        <end position="432"/>
    </location>
</feature>
<gene>
    <name evidence="2" type="ORF">MCHLO_10127</name>
</gene>
<feature type="region of interest" description="Disordered" evidence="1">
    <location>
        <begin position="613"/>
        <end position="636"/>
    </location>
</feature>
<proteinExistence type="predicted"/>
<protein>
    <submittedName>
        <fullName evidence="2">Uncharacterized protein</fullName>
    </submittedName>
</protein>
<name>A0ABQ0LPW0_MYCCL</name>
<evidence type="ECO:0000256" key="1">
    <source>
        <dbReference type="SAM" id="MobiDB-lite"/>
    </source>
</evidence>
<feature type="compositionally biased region" description="Low complexity" evidence="1">
    <location>
        <begin position="374"/>
        <end position="393"/>
    </location>
</feature>
<feature type="region of interest" description="Disordered" evidence="1">
    <location>
        <begin position="38"/>
        <end position="86"/>
    </location>
</feature>
<accession>A0ABQ0LPW0</accession>
<keyword evidence="3" id="KW-1185">Reference proteome</keyword>
<feature type="region of interest" description="Disordered" evidence="1">
    <location>
        <begin position="506"/>
        <end position="558"/>
    </location>
</feature>
<feature type="compositionally biased region" description="Polar residues" evidence="1">
    <location>
        <begin position="38"/>
        <end position="82"/>
    </location>
</feature>
<feature type="compositionally biased region" description="Low complexity" evidence="1">
    <location>
        <begin position="506"/>
        <end position="529"/>
    </location>
</feature>
<feature type="compositionally biased region" description="Basic and acidic residues" evidence="1">
    <location>
        <begin position="542"/>
        <end position="556"/>
    </location>
</feature>